<protein>
    <submittedName>
        <fullName evidence="2">Uncharacterized protein</fullName>
    </submittedName>
</protein>
<dbReference type="AlphaFoldDB" id="A0A5J4V773"/>
<gene>
    <name evidence="2" type="ORF">EZS28_026273</name>
</gene>
<dbReference type="Proteomes" id="UP000324800">
    <property type="component" value="Unassembled WGS sequence"/>
</dbReference>
<accession>A0A5J4V773</accession>
<dbReference type="EMBL" id="SNRW01009310">
    <property type="protein sequence ID" value="KAA6378200.1"/>
    <property type="molecule type" value="Genomic_DNA"/>
</dbReference>
<proteinExistence type="predicted"/>
<organism evidence="2 3">
    <name type="scientific">Streblomastix strix</name>
    <dbReference type="NCBI Taxonomy" id="222440"/>
    <lineage>
        <taxon>Eukaryota</taxon>
        <taxon>Metamonada</taxon>
        <taxon>Preaxostyla</taxon>
        <taxon>Oxymonadida</taxon>
        <taxon>Streblomastigidae</taxon>
        <taxon>Streblomastix</taxon>
    </lineage>
</organism>
<reference evidence="2 3" key="1">
    <citation type="submission" date="2019-03" db="EMBL/GenBank/DDBJ databases">
        <title>Single cell metagenomics reveals metabolic interactions within the superorganism composed of flagellate Streblomastix strix and complex community of Bacteroidetes bacteria on its surface.</title>
        <authorList>
            <person name="Treitli S.C."/>
            <person name="Kolisko M."/>
            <person name="Husnik F."/>
            <person name="Keeling P."/>
            <person name="Hampl V."/>
        </authorList>
    </citation>
    <scope>NUCLEOTIDE SEQUENCE [LARGE SCALE GENOMIC DNA]</scope>
    <source>
        <strain evidence="2">ST1C</strain>
    </source>
</reference>
<feature type="compositionally biased region" description="Polar residues" evidence="1">
    <location>
        <begin position="180"/>
        <end position="189"/>
    </location>
</feature>
<feature type="region of interest" description="Disordered" evidence="1">
    <location>
        <begin position="178"/>
        <end position="203"/>
    </location>
</feature>
<name>A0A5J4V773_9EUKA</name>
<comment type="caution">
    <text evidence="2">The sequence shown here is derived from an EMBL/GenBank/DDBJ whole genome shotgun (WGS) entry which is preliminary data.</text>
</comment>
<sequence length="203" mass="22860">MTTQHSLLPPLNQQNEATANSKSALVATQRGIVPLDSEIYPESYSHKDNSKRKPGTLQQQDILNAEFVKDVQRFMQIDLSHPADPAAEIAKAANEGASRRAPMYFHSNERQNMKALEATIDDPTQSPKKKEMNNKSNIISDKDRETMMIRDKIKEKRKGIAKERDMVEKLLKATPPFTLRDSNQANTSGEICEDINSDPLILN</sequence>
<evidence type="ECO:0000313" key="2">
    <source>
        <dbReference type="EMBL" id="KAA6378200.1"/>
    </source>
</evidence>
<feature type="region of interest" description="Disordered" evidence="1">
    <location>
        <begin position="1"/>
        <end position="23"/>
    </location>
</feature>
<feature type="non-terminal residue" evidence="2">
    <location>
        <position position="203"/>
    </location>
</feature>
<evidence type="ECO:0000256" key="1">
    <source>
        <dbReference type="SAM" id="MobiDB-lite"/>
    </source>
</evidence>
<evidence type="ECO:0000313" key="3">
    <source>
        <dbReference type="Proteomes" id="UP000324800"/>
    </source>
</evidence>